<dbReference type="CDD" id="cd17394">
    <property type="entry name" value="MFS_FucP_like"/>
    <property type="match status" value="1"/>
</dbReference>
<dbReference type="InterPro" id="IPR005964">
    <property type="entry name" value="Glc/Gal_transptr_bac"/>
</dbReference>
<gene>
    <name evidence="13" type="ORF">HDF16_000067</name>
</gene>
<dbReference type="NCBIfam" id="TIGR01272">
    <property type="entry name" value="gluP"/>
    <property type="match status" value="1"/>
</dbReference>
<feature type="domain" description="Major facilitator superfamily (MFS) profile" evidence="12">
    <location>
        <begin position="23"/>
        <end position="412"/>
    </location>
</feature>
<evidence type="ECO:0000256" key="2">
    <source>
        <dbReference type="ARBA" id="ARBA00004429"/>
    </source>
</evidence>
<keyword evidence="8 11" id="KW-0812">Transmembrane</keyword>
<comment type="similarity">
    <text evidence="3">Belongs to the major facilitator superfamily. FHS transporter (TC 2.A.1.7) family.</text>
</comment>
<sequence>MAMTSTGTPRTLSAAPGSTNYSAMAMVTTLFFCWGFCTVINDAVIPHLQSIFTLSYLQASLIQLAFFSSYFVFAMPAGKLVEWIGYQKSMVVGLLTMGAGAVLFVPAAAVGAYSFFLIAEIVLAAGVTVLQVAANPYVTILGPPETASSRLNLTQAFNTLGDTVAPYVGGALILSGTAAANPLHVFRLPFLTIAGVVVVLALAIALYKFPRIETTQDYRPGSLDISKDSIWHHPHLWLGAIGIFVYVGAEVSIGSFLVKYFNDPLIAGLPLEKGAKLVTFYWAGMMVGRFIGSAVMQKIAANKILGWAGVGACVLVLASLLGTGYFALWTILAVGIFNSIMFPTIFTLAVAELGPLTGRGSGLLVQAIVGGAIFPVMMGACADRFGVHHSMVLPFLCYIFIIYYGFKGYEIAPDEPKAQLAAVS</sequence>
<feature type="transmembrane region" description="Helical" evidence="11">
    <location>
        <begin position="90"/>
        <end position="109"/>
    </location>
</feature>
<feature type="transmembrane region" description="Helical" evidence="11">
    <location>
        <begin position="327"/>
        <end position="351"/>
    </location>
</feature>
<evidence type="ECO:0000256" key="5">
    <source>
        <dbReference type="ARBA" id="ARBA00022475"/>
    </source>
</evidence>
<feature type="transmembrane region" description="Helical" evidence="11">
    <location>
        <begin position="186"/>
        <end position="207"/>
    </location>
</feature>
<accession>A0A7W8E137</accession>
<feature type="transmembrane region" description="Helical" evidence="11">
    <location>
        <begin position="304"/>
        <end position="321"/>
    </location>
</feature>
<dbReference type="GO" id="GO:0055056">
    <property type="term" value="F:D-glucose transmembrane transporter activity"/>
    <property type="evidence" value="ECO:0007669"/>
    <property type="project" value="InterPro"/>
</dbReference>
<feature type="transmembrane region" description="Helical" evidence="11">
    <location>
        <begin position="21"/>
        <end position="44"/>
    </location>
</feature>
<dbReference type="GO" id="GO:0005886">
    <property type="term" value="C:plasma membrane"/>
    <property type="evidence" value="ECO:0007669"/>
    <property type="project" value="UniProtKB-SubCell"/>
</dbReference>
<dbReference type="InterPro" id="IPR020846">
    <property type="entry name" value="MFS_dom"/>
</dbReference>
<evidence type="ECO:0000313" key="14">
    <source>
        <dbReference type="Proteomes" id="UP000540989"/>
    </source>
</evidence>
<keyword evidence="14" id="KW-1185">Reference proteome</keyword>
<evidence type="ECO:0000256" key="11">
    <source>
        <dbReference type="SAM" id="Phobius"/>
    </source>
</evidence>
<comment type="function">
    <text evidence="1">Intake of glucose and galactose.</text>
</comment>
<dbReference type="Gene3D" id="1.20.1250.20">
    <property type="entry name" value="MFS general substrate transporter like domains"/>
    <property type="match status" value="2"/>
</dbReference>
<dbReference type="PANTHER" id="PTHR43702">
    <property type="entry name" value="L-FUCOSE-PROTON SYMPORTER"/>
    <property type="match status" value="1"/>
</dbReference>
<keyword evidence="4" id="KW-0813">Transport</keyword>
<evidence type="ECO:0000256" key="7">
    <source>
        <dbReference type="ARBA" id="ARBA00022597"/>
    </source>
</evidence>
<protein>
    <submittedName>
        <fullName evidence="13">FHS family L-fucose permease-like MFS transporter</fullName>
    </submittedName>
</protein>
<dbReference type="InterPro" id="IPR011701">
    <property type="entry name" value="MFS"/>
</dbReference>
<evidence type="ECO:0000256" key="3">
    <source>
        <dbReference type="ARBA" id="ARBA00009120"/>
    </source>
</evidence>
<feature type="transmembrane region" description="Helical" evidence="11">
    <location>
        <begin position="278"/>
        <end position="297"/>
    </location>
</feature>
<keyword evidence="6" id="KW-0997">Cell inner membrane</keyword>
<dbReference type="RefSeq" id="WP_184213059.1">
    <property type="nucleotide sequence ID" value="NZ_JACHIP010000001.1"/>
</dbReference>
<organism evidence="13 14">
    <name type="scientific">Granulicella aggregans</name>
    <dbReference type="NCBI Taxonomy" id="474949"/>
    <lineage>
        <taxon>Bacteria</taxon>
        <taxon>Pseudomonadati</taxon>
        <taxon>Acidobacteriota</taxon>
        <taxon>Terriglobia</taxon>
        <taxon>Terriglobales</taxon>
        <taxon>Acidobacteriaceae</taxon>
        <taxon>Granulicella</taxon>
    </lineage>
</organism>
<feature type="transmembrane region" description="Helical" evidence="11">
    <location>
        <begin position="115"/>
        <end position="138"/>
    </location>
</feature>
<dbReference type="SUPFAM" id="SSF103473">
    <property type="entry name" value="MFS general substrate transporter"/>
    <property type="match status" value="1"/>
</dbReference>
<evidence type="ECO:0000256" key="9">
    <source>
        <dbReference type="ARBA" id="ARBA00022989"/>
    </source>
</evidence>
<dbReference type="GO" id="GO:1904659">
    <property type="term" value="P:D-glucose transmembrane transport"/>
    <property type="evidence" value="ECO:0007669"/>
    <property type="project" value="InterPro"/>
</dbReference>
<dbReference type="InterPro" id="IPR050375">
    <property type="entry name" value="MFS_TsgA-like"/>
</dbReference>
<comment type="subcellular location">
    <subcellularLocation>
        <location evidence="2">Cell inner membrane</location>
        <topology evidence="2">Multi-pass membrane protein</topology>
    </subcellularLocation>
</comment>
<keyword evidence="9 11" id="KW-1133">Transmembrane helix</keyword>
<keyword evidence="10 11" id="KW-0472">Membrane</keyword>
<feature type="transmembrane region" description="Helical" evidence="11">
    <location>
        <begin position="363"/>
        <end position="380"/>
    </location>
</feature>
<evidence type="ECO:0000256" key="4">
    <source>
        <dbReference type="ARBA" id="ARBA00022448"/>
    </source>
</evidence>
<keyword evidence="5" id="KW-1003">Cell membrane</keyword>
<reference evidence="13 14" key="1">
    <citation type="submission" date="2020-08" db="EMBL/GenBank/DDBJ databases">
        <title>Genomic Encyclopedia of Type Strains, Phase IV (KMG-V): Genome sequencing to study the core and pangenomes of soil and plant-associated prokaryotes.</title>
        <authorList>
            <person name="Whitman W."/>
        </authorList>
    </citation>
    <scope>NUCLEOTIDE SEQUENCE [LARGE SCALE GENOMIC DNA]</scope>
    <source>
        <strain evidence="13 14">M8UP14</strain>
    </source>
</reference>
<name>A0A7W8E137_9BACT</name>
<feature type="transmembrane region" description="Helical" evidence="11">
    <location>
        <begin position="236"/>
        <end position="258"/>
    </location>
</feature>
<feature type="transmembrane region" description="Helical" evidence="11">
    <location>
        <begin position="386"/>
        <end position="406"/>
    </location>
</feature>
<dbReference type="InterPro" id="IPR036259">
    <property type="entry name" value="MFS_trans_sf"/>
</dbReference>
<feature type="transmembrane region" description="Helical" evidence="11">
    <location>
        <begin position="56"/>
        <end position="78"/>
    </location>
</feature>
<dbReference type="AlphaFoldDB" id="A0A7W8E137"/>
<evidence type="ECO:0000256" key="6">
    <source>
        <dbReference type="ARBA" id="ARBA00022519"/>
    </source>
</evidence>
<keyword evidence="7" id="KW-0762">Sugar transport</keyword>
<evidence type="ECO:0000256" key="8">
    <source>
        <dbReference type="ARBA" id="ARBA00022692"/>
    </source>
</evidence>
<dbReference type="Pfam" id="PF07690">
    <property type="entry name" value="MFS_1"/>
    <property type="match status" value="1"/>
</dbReference>
<evidence type="ECO:0000259" key="12">
    <source>
        <dbReference type="PROSITE" id="PS50850"/>
    </source>
</evidence>
<evidence type="ECO:0000256" key="10">
    <source>
        <dbReference type="ARBA" id="ARBA00023136"/>
    </source>
</evidence>
<dbReference type="GO" id="GO:0005354">
    <property type="term" value="F:galactose transmembrane transporter activity"/>
    <property type="evidence" value="ECO:0007669"/>
    <property type="project" value="InterPro"/>
</dbReference>
<dbReference type="Proteomes" id="UP000540989">
    <property type="component" value="Unassembled WGS sequence"/>
</dbReference>
<evidence type="ECO:0000256" key="1">
    <source>
        <dbReference type="ARBA" id="ARBA00003321"/>
    </source>
</evidence>
<dbReference type="PROSITE" id="PS50850">
    <property type="entry name" value="MFS"/>
    <property type="match status" value="1"/>
</dbReference>
<proteinExistence type="inferred from homology"/>
<evidence type="ECO:0000313" key="13">
    <source>
        <dbReference type="EMBL" id="MBB5055398.1"/>
    </source>
</evidence>
<comment type="caution">
    <text evidence="13">The sequence shown here is derived from an EMBL/GenBank/DDBJ whole genome shotgun (WGS) entry which is preliminary data.</text>
</comment>
<dbReference type="EMBL" id="JACHIP010000001">
    <property type="protein sequence ID" value="MBB5055398.1"/>
    <property type="molecule type" value="Genomic_DNA"/>
</dbReference>
<dbReference type="PANTHER" id="PTHR43702:SF3">
    <property type="entry name" value="PROTEIN TSGA"/>
    <property type="match status" value="1"/>
</dbReference>